<proteinExistence type="predicted"/>
<organism evidence="1 2">
    <name type="scientific">Ilyodon furcidens</name>
    <name type="common">goldbreast splitfin</name>
    <dbReference type="NCBI Taxonomy" id="33524"/>
    <lineage>
        <taxon>Eukaryota</taxon>
        <taxon>Metazoa</taxon>
        <taxon>Chordata</taxon>
        <taxon>Craniata</taxon>
        <taxon>Vertebrata</taxon>
        <taxon>Euteleostomi</taxon>
        <taxon>Actinopterygii</taxon>
        <taxon>Neopterygii</taxon>
        <taxon>Teleostei</taxon>
        <taxon>Neoteleostei</taxon>
        <taxon>Acanthomorphata</taxon>
        <taxon>Ovalentaria</taxon>
        <taxon>Atherinomorphae</taxon>
        <taxon>Cyprinodontiformes</taxon>
        <taxon>Goodeidae</taxon>
        <taxon>Ilyodon</taxon>
    </lineage>
</organism>
<comment type="caution">
    <text evidence="1">The sequence shown here is derived from an EMBL/GenBank/DDBJ whole genome shotgun (WGS) entry which is preliminary data.</text>
</comment>
<evidence type="ECO:0000313" key="2">
    <source>
        <dbReference type="Proteomes" id="UP001482620"/>
    </source>
</evidence>
<sequence length="139" mass="15476">MNACVNAEMHAQIHSFTSHAHAHLQSMCRKCAGCSSKDVICMRNDAEAKPKLFIVPHCAQKHHSAHTLCLADTHSDTHCFPSYLNVQTKTPVDLWLLRGNGNQTNCCCFGSIHIPWYYSKSAALVSPSGPRHTHTHTQR</sequence>
<gene>
    <name evidence="1" type="ORF">ILYODFUR_006810</name>
</gene>
<evidence type="ECO:0000313" key="1">
    <source>
        <dbReference type="EMBL" id="MEQ2228229.1"/>
    </source>
</evidence>
<name>A0ABV0T5Y1_9TELE</name>
<reference evidence="1 2" key="1">
    <citation type="submission" date="2021-06" db="EMBL/GenBank/DDBJ databases">
        <authorList>
            <person name="Palmer J.M."/>
        </authorList>
    </citation>
    <scope>NUCLEOTIDE SEQUENCE [LARGE SCALE GENOMIC DNA]</scope>
    <source>
        <strain evidence="2">if_2019</strain>
        <tissue evidence="1">Muscle</tissue>
    </source>
</reference>
<accession>A0ABV0T5Y1</accession>
<dbReference type="Proteomes" id="UP001482620">
    <property type="component" value="Unassembled WGS sequence"/>
</dbReference>
<protein>
    <submittedName>
        <fullName evidence="1">Uncharacterized protein</fullName>
    </submittedName>
</protein>
<keyword evidence="2" id="KW-1185">Reference proteome</keyword>
<dbReference type="EMBL" id="JAHRIQ010023595">
    <property type="protein sequence ID" value="MEQ2228229.1"/>
    <property type="molecule type" value="Genomic_DNA"/>
</dbReference>